<keyword evidence="4" id="KW-1185">Reference proteome</keyword>
<organism evidence="2">
    <name type="scientific">Daphnia magna</name>
    <dbReference type="NCBI Taxonomy" id="35525"/>
    <lineage>
        <taxon>Eukaryota</taxon>
        <taxon>Metazoa</taxon>
        <taxon>Ecdysozoa</taxon>
        <taxon>Arthropoda</taxon>
        <taxon>Crustacea</taxon>
        <taxon>Branchiopoda</taxon>
        <taxon>Diplostraca</taxon>
        <taxon>Cladocera</taxon>
        <taxon>Anomopoda</taxon>
        <taxon>Daphniidae</taxon>
        <taxon>Daphnia</taxon>
    </lineage>
</organism>
<keyword evidence="1" id="KW-1133">Transmembrane helix</keyword>
<name>A0A0P6IQG3_9CRUS</name>
<protein>
    <recommendedName>
        <fullName evidence="5">Calcium signal-modulating cyclophilin ligand</fullName>
    </recommendedName>
</protein>
<reference evidence="3 4" key="2">
    <citation type="submission" date="2016-03" db="EMBL/GenBank/DDBJ databases">
        <title>EvidentialGene: Evidence-directed Construction of Genes on Genomes.</title>
        <authorList>
            <person name="Gilbert D.G."/>
            <person name="Choi J.-H."/>
            <person name="Mockaitis K."/>
            <person name="Colbourne J."/>
            <person name="Pfrender M."/>
        </authorList>
    </citation>
    <scope>NUCLEOTIDE SEQUENCE [LARGE SCALE GENOMIC DNA]</scope>
    <source>
        <strain evidence="3 4">Xinb3</strain>
        <tissue evidence="3">Complete organism</tissue>
    </source>
</reference>
<keyword evidence="1" id="KW-0472">Membrane</keyword>
<dbReference type="AlphaFoldDB" id="A0A0P6IQG3"/>
<reference evidence="2" key="1">
    <citation type="submission" date="2015-10" db="EMBL/GenBank/DDBJ databases">
        <title>EvidentialGene: Evidence-directed Construction of Complete mRNA Transcriptomes without Genomes.</title>
        <authorList>
            <person name="Gilbert D.G."/>
        </authorList>
    </citation>
    <scope>NUCLEOTIDE SEQUENCE</scope>
</reference>
<evidence type="ECO:0000256" key="1">
    <source>
        <dbReference type="SAM" id="Phobius"/>
    </source>
</evidence>
<dbReference type="InterPro" id="IPR016719">
    <property type="entry name" value="CAMLG"/>
</dbReference>
<gene>
    <name evidence="3" type="ORF">APZ42_014250</name>
</gene>
<feature type="transmembrane region" description="Helical" evidence="1">
    <location>
        <begin position="120"/>
        <end position="136"/>
    </location>
</feature>
<evidence type="ECO:0000313" key="3">
    <source>
        <dbReference type="EMBL" id="KZS19378.1"/>
    </source>
</evidence>
<dbReference type="GO" id="GO:0043529">
    <property type="term" value="C:GET complex"/>
    <property type="evidence" value="ECO:0007669"/>
    <property type="project" value="TreeGrafter"/>
</dbReference>
<sequence length="222" mass="24931">MSDEMREARRRRILENSEKRLQRILGVNTDLTDTAVRSPELLSSSLESGENEKLGPEPCTVSESLLKKEAHIRQRSNINVTLATPKNQMMSGIETSKNFFEVDGCLPENGPLTKEQPKNTAGLLVLLAITSITLLYTSFGVFIGHNVLIPFGIFEAYILLTKTEDQKQSNNLFNTVLMLSGLPQNKLSQLTKVLQTIQMLIQDLCVYLFACFVSYKIYTIVI</sequence>
<dbReference type="EMBL" id="LRGB01000389">
    <property type="protein sequence ID" value="KZS19378.1"/>
    <property type="molecule type" value="Genomic_DNA"/>
</dbReference>
<evidence type="ECO:0000313" key="4">
    <source>
        <dbReference type="Proteomes" id="UP000076858"/>
    </source>
</evidence>
<evidence type="ECO:0000313" key="2">
    <source>
        <dbReference type="EMBL" id="JAN94191.1"/>
    </source>
</evidence>
<dbReference type="OrthoDB" id="9895378at2759"/>
<accession>A0A0P6IQG3</accession>
<keyword evidence="1" id="KW-0812">Transmembrane</keyword>
<dbReference type="PANTHER" id="PTHR15026:SF0">
    <property type="entry name" value="GUIDED ENTRY OF TAIL-ANCHORED PROTEINS FACTOR CAMLG"/>
    <property type="match status" value="1"/>
</dbReference>
<evidence type="ECO:0008006" key="5">
    <source>
        <dbReference type="Google" id="ProtNLM"/>
    </source>
</evidence>
<proteinExistence type="predicted"/>
<dbReference type="GO" id="GO:0071816">
    <property type="term" value="P:tail-anchored membrane protein insertion into ER membrane"/>
    <property type="evidence" value="ECO:0007669"/>
    <property type="project" value="TreeGrafter"/>
</dbReference>
<dbReference type="EMBL" id="GDIQ01000546">
    <property type="protein sequence ID" value="JAN94191.1"/>
    <property type="molecule type" value="Transcribed_RNA"/>
</dbReference>
<dbReference type="Proteomes" id="UP000076858">
    <property type="component" value="Unassembled WGS sequence"/>
</dbReference>
<dbReference type="PANTHER" id="PTHR15026">
    <property type="entry name" value="CALCIUM-SIGNAL MODULATING CYCLOPHILIN LIGAND CAML"/>
    <property type="match status" value="1"/>
</dbReference>